<evidence type="ECO:0000313" key="4">
    <source>
        <dbReference type="Proteomes" id="UP001228636"/>
    </source>
</evidence>
<dbReference type="AlphaFoldDB" id="A0AAJ1QWE4"/>
<organism evidence="3 4">
    <name type="scientific">Polaribacter sejongensis</name>
    <dbReference type="NCBI Taxonomy" id="985043"/>
    <lineage>
        <taxon>Bacteria</taxon>
        <taxon>Pseudomonadati</taxon>
        <taxon>Bacteroidota</taxon>
        <taxon>Flavobacteriia</taxon>
        <taxon>Flavobacteriales</taxon>
        <taxon>Flavobacteriaceae</taxon>
    </lineage>
</organism>
<proteinExistence type="inferred from homology"/>
<dbReference type="InterPro" id="IPR008979">
    <property type="entry name" value="Galactose-bd-like_sf"/>
</dbReference>
<dbReference type="InterPro" id="IPR013857">
    <property type="entry name" value="NADH-UbQ_OxRdtase-assoc_prot30"/>
</dbReference>
<gene>
    <name evidence="3" type="ORF">QWY81_08880</name>
</gene>
<accession>A0AAJ1QWE4</accession>
<evidence type="ECO:0000259" key="2">
    <source>
        <dbReference type="Pfam" id="PF08547"/>
    </source>
</evidence>
<dbReference type="RefSeq" id="WP_165730964.1">
    <property type="nucleotide sequence ID" value="NZ_CP103460.1"/>
</dbReference>
<evidence type="ECO:0000313" key="3">
    <source>
        <dbReference type="EMBL" id="MDN3619564.1"/>
    </source>
</evidence>
<feature type="domain" description="NADH:ubiquinone oxidoreductase intermediate-associated protein 30" evidence="2">
    <location>
        <begin position="11"/>
        <end position="157"/>
    </location>
</feature>
<dbReference type="InterPro" id="IPR039131">
    <property type="entry name" value="NDUFAF1"/>
</dbReference>
<dbReference type="Proteomes" id="UP001228636">
    <property type="component" value="Unassembled WGS sequence"/>
</dbReference>
<sequence length="163" mass="18587">MKQLVIFDSNTNRNGDNWKIINDAVMGGKSSGAFSLKENGNCVFSGTVSLENNGGFSLLRNRFAKIVPNKYSKIIIRVKGDGKRYQFRIRSKIADDHVYIAFFETSNEWEDIEILLSDMYPTYRGKRLEKPNYSKESLEEIAFLIGNKKAEGFKVEIDSIILT</sequence>
<name>A0AAJ1QWE4_9FLAO</name>
<dbReference type="PANTHER" id="PTHR13194:SF19">
    <property type="entry name" value="NAD(P)-BINDING ROSSMANN-FOLD SUPERFAMILY PROTEIN"/>
    <property type="match status" value="1"/>
</dbReference>
<protein>
    <submittedName>
        <fullName evidence="3">CIA30 family protein</fullName>
    </submittedName>
</protein>
<evidence type="ECO:0000256" key="1">
    <source>
        <dbReference type="ARBA" id="ARBA00007884"/>
    </source>
</evidence>
<reference evidence="3 4" key="1">
    <citation type="journal article" date="2014" name="Int. J. Syst. Evol. Microbiol.">
        <title>Complete genome sequence of Corynebacterium casei LMG S-19264T (=DSM 44701T), isolated from a smear-ripened cheese.</title>
        <authorList>
            <consortium name="US DOE Joint Genome Institute (JGI-PGF)"/>
            <person name="Walter F."/>
            <person name="Albersmeier A."/>
            <person name="Kalinowski J."/>
            <person name="Ruckert C."/>
        </authorList>
    </citation>
    <scope>NUCLEOTIDE SEQUENCE [LARGE SCALE GENOMIC DNA]</scope>
    <source>
        <strain evidence="3 4">CECT 8670</strain>
    </source>
</reference>
<dbReference type="SUPFAM" id="SSF49785">
    <property type="entry name" value="Galactose-binding domain-like"/>
    <property type="match status" value="1"/>
</dbReference>
<dbReference type="PANTHER" id="PTHR13194">
    <property type="entry name" value="COMPLEX I INTERMEDIATE-ASSOCIATED PROTEIN 30"/>
    <property type="match status" value="1"/>
</dbReference>
<comment type="caution">
    <text evidence="3">The sequence shown here is derived from an EMBL/GenBank/DDBJ whole genome shotgun (WGS) entry which is preliminary data.</text>
</comment>
<dbReference type="Pfam" id="PF08547">
    <property type="entry name" value="CIA30"/>
    <property type="match status" value="1"/>
</dbReference>
<comment type="similarity">
    <text evidence="1">Belongs to the CIA30 family.</text>
</comment>
<dbReference type="EMBL" id="JAUFQH010000006">
    <property type="protein sequence ID" value="MDN3619564.1"/>
    <property type="molecule type" value="Genomic_DNA"/>
</dbReference>